<evidence type="ECO:0000313" key="1">
    <source>
        <dbReference type="EMBL" id="ACL74166.1"/>
    </source>
</evidence>
<sequence precursor="true">MFKRRHLPLWLTPPALLATWLVAFNVPAGNMITPAHADEMTPAQLFNIHCAACHSIELPQTQRLGRNDWNWVMDDMVKYGMTWLTPEQREKIVDHLVENYGPDAPR</sequence>
<dbReference type="GO" id="GO:0020037">
    <property type="term" value="F:heme binding"/>
    <property type="evidence" value="ECO:0007669"/>
    <property type="project" value="InterPro"/>
</dbReference>
<dbReference type="KEGG" id="tgr:Tgr7_3097"/>
<evidence type="ECO:0000313" key="2">
    <source>
        <dbReference type="Proteomes" id="UP000002383"/>
    </source>
</evidence>
<dbReference type="RefSeq" id="WP_012639628.1">
    <property type="nucleotide sequence ID" value="NC_011901.1"/>
</dbReference>
<accession>B8GQ19</accession>
<proteinExistence type="predicted"/>
<keyword evidence="2" id="KW-1185">Reference proteome</keyword>
<gene>
    <name evidence="1" type="ordered locus">Tgr7_3097</name>
</gene>
<dbReference type="OrthoDB" id="9805828at2"/>
<dbReference type="SUPFAM" id="SSF46626">
    <property type="entry name" value="Cytochrome c"/>
    <property type="match status" value="1"/>
</dbReference>
<dbReference type="GO" id="GO:0009055">
    <property type="term" value="F:electron transfer activity"/>
    <property type="evidence" value="ECO:0007669"/>
    <property type="project" value="InterPro"/>
</dbReference>
<organism evidence="1 2">
    <name type="scientific">Thioalkalivibrio sulfidiphilus (strain HL-EbGR7)</name>
    <dbReference type="NCBI Taxonomy" id="396588"/>
    <lineage>
        <taxon>Bacteria</taxon>
        <taxon>Pseudomonadati</taxon>
        <taxon>Pseudomonadota</taxon>
        <taxon>Gammaproteobacteria</taxon>
        <taxon>Chromatiales</taxon>
        <taxon>Ectothiorhodospiraceae</taxon>
        <taxon>Thioalkalivibrio</taxon>
    </lineage>
</organism>
<dbReference type="HOGENOM" id="CLU_2222038_0_0_6"/>
<dbReference type="InterPro" id="IPR036909">
    <property type="entry name" value="Cyt_c-like_dom_sf"/>
</dbReference>
<dbReference type="Proteomes" id="UP000002383">
    <property type="component" value="Chromosome"/>
</dbReference>
<dbReference type="AlphaFoldDB" id="B8GQ19"/>
<name>B8GQ19_THISH</name>
<reference evidence="1 2" key="1">
    <citation type="journal article" date="2011" name="Stand. Genomic Sci.">
        <title>Complete genome sequence of 'Thioalkalivibrio sulfidophilus' HL-EbGr7.</title>
        <authorList>
            <person name="Muyzer G."/>
            <person name="Sorokin D.Y."/>
            <person name="Mavromatis K."/>
            <person name="Lapidus A."/>
            <person name="Clum A."/>
            <person name="Ivanova N."/>
            <person name="Pati A."/>
            <person name="d'Haeseleer P."/>
            <person name="Woyke T."/>
            <person name="Kyrpides N.C."/>
        </authorList>
    </citation>
    <scope>NUCLEOTIDE SEQUENCE [LARGE SCALE GENOMIC DNA]</scope>
    <source>
        <strain evidence="1 2">HL-EbGR7</strain>
    </source>
</reference>
<protein>
    <submittedName>
        <fullName evidence="1">Cytochrome c-552 like protein</fullName>
    </submittedName>
</protein>
<dbReference type="EMBL" id="CP001339">
    <property type="protein sequence ID" value="ACL74166.1"/>
    <property type="molecule type" value="Genomic_DNA"/>
</dbReference>
<dbReference type="Gene3D" id="1.10.760.10">
    <property type="entry name" value="Cytochrome c-like domain"/>
    <property type="match status" value="1"/>
</dbReference>